<comment type="similarity">
    <text evidence="1">Belongs to the BlaI transcriptional regulatory family.</text>
</comment>
<dbReference type="STRING" id="1520.LF65_01023"/>
<keyword evidence="3" id="KW-0238">DNA-binding</keyword>
<dbReference type="Gene3D" id="1.10.4040.10">
    <property type="entry name" value="Penicillinase repressor domain"/>
    <property type="match status" value="1"/>
</dbReference>
<organism evidence="6 7">
    <name type="scientific">Clostridium beijerinckii</name>
    <name type="common">Clostridium MP</name>
    <dbReference type="NCBI Taxonomy" id="1520"/>
    <lineage>
        <taxon>Bacteria</taxon>
        <taxon>Bacillati</taxon>
        <taxon>Bacillota</taxon>
        <taxon>Clostridia</taxon>
        <taxon>Eubacteriales</taxon>
        <taxon>Clostridiaceae</taxon>
        <taxon>Clostridium</taxon>
    </lineage>
</organism>
<accession>A0A0B5QI76</accession>
<protein>
    <submittedName>
        <fullName evidence="6">Transcriptional regulator</fullName>
    </submittedName>
</protein>
<evidence type="ECO:0000256" key="4">
    <source>
        <dbReference type="ARBA" id="ARBA00023163"/>
    </source>
</evidence>
<keyword evidence="4" id="KW-0804">Transcription</keyword>
<dbReference type="EMBL" id="CP010086">
    <property type="protein sequence ID" value="AJG97642.1"/>
    <property type="molecule type" value="Genomic_DNA"/>
</dbReference>
<dbReference type="Proteomes" id="UP000031866">
    <property type="component" value="Chromosome"/>
</dbReference>
<evidence type="ECO:0000256" key="5">
    <source>
        <dbReference type="SAM" id="Coils"/>
    </source>
</evidence>
<feature type="coiled-coil region" evidence="5">
    <location>
        <begin position="98"/>
        <end position="128"/>
    </location>
</feature>
<dbReference type="InterPro" id="IPR005650">
    <property type="entry name" value="BlaI_family"/>
</dbReference>
<evidence type="ECO:0000313" key="6">
    <source>
        <dbReference type="EMBL" id="AJG97642.1"/>
    </source>
</evidence>
<dbReference type="GO" id="GO:0003677">
    <property type="term" value="F:DNA binding"/>
    <property type="evidence" value="ECO:0007669"/>
    <property type="project" value="UniProtKB-KW"/>
</dbReference>
<evidence type="ECO:0000256" key="2">
    <source>
        <dbReference type="ARBA" id="ARBA00023015"/>
    </source>
</evidence>
<keyword evidence="5" id="KW-0175">Coiled coil</keyword>
<gene>
    <name evidence="6" type="ORF">LF65_01023</name>
</gene>
<reference evidence="7" key="1">
    <citation type="submission" date="2014-12" db="EMBL/GenBank/DDBJ databases">
        <title>Genome sequence of Clostridium beijerinckii strain 59B.</title>
        <authorList>
            <person name="Little G.T."/>
            <person name="Minton N.P."/>
        </authorList>
    </citation>
    <scope>NUCLEOTIDE SEQUENCE [LARGE SCALE GENOMIC DNA]</scope>
    <source>
        <strain evidence="7">59B</strain>
    </source>
</reference>
<keyword evidence="2" id="KW-0805">Transcription regulation</keyword>
<evidence type="ECO:0000313" key="7">
    <source>
        <dbReference type="Proteomes" id="UP000031866"/>
    </source>
</evidence>
<dbReference type="InterPro" id="IPR036388">
    <property type="entry name" value="WH-like_DNA-bd_sf"/>
</dbReference>
<dbReference type="GO" id="GO:0045892">
    <property type="term" value="P:negative regulation of DNA-templated transcription"/>
    <property type="evidence" value="ECO:0007669"/>
    <property type="project" value="InterPro"/>
</dbReference>
<sequence length="131" mass="15348">MKIFPKISESEWEVMKLIWKTNPLTSEQIINSLSDKMNWSTQTIKTFITRLIKKGAIGFEKSGRVYNYYPLISENECIKSENETFLKKVYDGALGILFTKFLEEKNLSNDEIEELENLLKNKKEKNSNKDN</sequence>
<dbReference type="RefSeq" id="WP_041894568.1">
    <property type="nucleotide sequence ID" value="NZ_CP010086.2"/>
</dbReference>
<evidence type="ECO:0000256" key="1">
    <source>
        <dbReference type="ARBA" id="ARBA00011046"/>
    </source>
</evidence>
<dbReference type="Pfam" id="PF03965">
    <property type="entry name" value="Penicillinase_R"/>
    <property type="match status" value="1"/>
</dbReference>
<name>A0A0B5QI76_CLOBE</name>
<dbReference type="PIRSF" id="PIRSF019455">
    <property type="entry name" value="CopR_AtkY"/>
    <property type="match status" value="1"/>
</dbReference>
<dbReference type="OrthoDB" id="9795583at2"/>
<dbReference type="Gene3D" id="1.10.10.10">
    <property type="entry name" value="Winged helix-like DNA-binding domain superfamily/Winged helix DNA-binding domain"/>
    <property type="match status" value="1"/>
</dbReference>
<evidence type="ECO:0000256" key="3">
    <source>
        <dbReference type="ARBA" id="ARBA00023125"/>
    </source>
</evidence>
<dbReference type="KEGG" id="cbei:LF65_01023"/>
<dbReference type="SUPFAM" id="SSF46785">
    <property type="entry name" value="Winged helix' DNA-binding domain"/>
    <property type="match status" value="1"/>
</dbReference>
<proteinExistence type="inferred from homology"/>
<dbReference type="AlphaFoldDB" id="A0A0B5QI76"/>
<dbReference type="InterPro" id="IPR036390">
    <property type="entry name" value="WH_DNA-bd_sf"/>
</dbReference>